<dbReference type="EMBL" id="FNKY01000001">
    <property type="protein sequence ID" value="SDQ76515.1"/>
    <property type="molecule type" value="Genomic_DNA"/>
</dbReference>
<keyword evidence="3" id="KW-1185">Reference proteome</keyword>
<accession>A0ABY0TFU7</accession>
<gene>
    <name evidence="2" type="ORF">SAMN05216402_2198</name>
</gene>
<dbReference type="PANTHER" id="PTHR38462:SF1">
    <property type="entry name" value="YPRB RIBONUCLEASE H-LIKE DOMAIN-CONTAINING PROTEIN"/>
    <property type="match status" value="1"/>
</dbReference>
<evidence type="ECO:0000259" key="1">
    <source>
        <dbReference type="Pfam" id="PF13482"/>
    </source>
</evidence>
<comment type="caution">
    <text evidence="2">The sequence shown here is derived from an EMBL/GenBank/DDBJ whole genome shotgun (WGS) entry which is preliminary data.</text>
</comment>
<dbReference type="Proteomes" id="UP000183471">
    <property type="component" value="Unassembled WGS sequence"/>
</dbReference>
<dbReference type="InterPro" id="IPR036397">
    <property type="entry name" value="RNaseH_sf"/>
</dbReference>
<dbReference type="RefSeq" id="WP_074632381.1">
    <property type="nucleotide sequence ID" value="NZ_FNKY01000001.1"/>
</dbReference>
<dbReference type="SUPFAM" id="SSF53098">
    <property type="entry name" value="Ribonuclease H-like"/>
    <property type="match status" value="1"/>
</dbReference>
<organism evidence="2 3">
    <name type="scientific">Nitrosospira multiformis</name>
    <dbReference type="NCBI Taxonomy" id="1231"/>
    <lineage>
        <taxon>Bacteria</taxon>
        <taxon>Pseudomonadati</taxon>
        <taxon>Pseudomonadota</taxon>
        <taxon>Betaproteobacteria</taxon>
        <taxon>Nitrosomonadales</taxon>
        <taxon>Nitrosomonadaceae</taxon>
        <taxon>Nitrosospira</taxon>
    </lineage>
</organism>
<dbReference type="Gene3D" id="3.30.420.10">
    <property type="entry name" value="Ribonuclease H-like superfamily/Ribonuclease H"/>
    <property type="match status" value="1"/>
</dbReference>
<name>A0ABY0TFU7_9PROT</name>
<evidence type="ECO:0000313" key="2">
    <source>
        <dbReference type="EMBL" id="SDQ76515.1"/>
    </source>
</evidence>
<dbReference type="InterPro" id="IPR012337">
    <property type="entry name" value="RNaseH-like_sf"/>
</dbReference>
<sequence length="430" mass="47184">MTLAERLALLKNNGTGNEVGPELGQPRVSSNIASIPLDVRLRRLSGSSGGGGDFRTRASRTKHGDAEVAKHLRGEVIAPGLIQIDQTIPLASRHGKIVFSALADIPLAALGLPHDAPLDGLLFLDTETTGLAGGTGTLPFMVCLARIQGDCLQLGQWILTGFAGEAALLETIFGWIEPAAHLVSYNGKSFDVPLLATRYRLARQADPFTDKGHVDLLHLTRRAYGHGWEDCRLQTAEQRLLGFIRENDFPSHLIPQAWTDFVRGGRVEPLHAIAEHNQRDVLSLAALLAMLAQAYTEPGHEAVNALKVAQIHAGRGDIQYAIDHLTGAWGGLDEAALLFLAKLHRHQRQDEQAIAIWIHLGENKCVRGIEALAKYHEHVTHELEAALALAEELLRLEPAMDIHIRRQARLCQRLVKFNPRKKKGKRQIGL</sequence>
<protein>
    <recommendedName>
        <fullName evidence="1">YprB ribonuclease H-like domain-containing protein</fullName>
    </recommendedName>
</protein>
<dbReference type="InterPro" id="IPR038720">
    <property type="entry name" value="YprB_RNase_H-like_dom"/>
</dbReference>
<dbReference type="PANTHER" id="PTHR38462">
    <property type="entry name" value="EXONUCLEASE-LIKE PROTEIN"/>
    <property type="match status" value="1"/>
</dbReference>
<dbReference type="Pfam" id="PF13482">
    <property type="entry name" value="RNase_H_2"/>
    <property type="match status" value="1"/>
</dbReference>
<evidence type="ECO:0000313" key="3">
    <source>
        <dbReference type="Proteomes" id="UP000183471"/>
    </source>
</evidence>
<proteinExistence type="predicted"/>
<feature type="domain" description="YprB ribonuclease H-like" evidence="1">
    <location>
        <begin position="122"/>
        <end position="290"/>
    </location>
</feature>
<reference evidence="2 3" key="1">
    <citation type="submission" date="2016-10" db="EMBL/GenBank/DDBJ databases">
        <authorList>
            <person name="Varghese N."/>
            <person name="Submissions S."/>
        </authorList>
    </citation>
    <scope>NUCLEOTIDE SEQUENCE [LARGE SCALE GENOMIC DNA]</scope>
    <source>
        <strain evidence="2 3">Nl1</strain>
    </source>
</reference>